<comment type="similarity">
    <text evidence="13">Belongs to the class I-like SAM-binding methyltransferase superfamily. RsmB/NOP family.</text>
</comment>
<evidence type="ECO:0000256" key="13">
    <source>
        <dbReference type="PROSITE-ProRule" id="PRU01023"/>
    </source>
</evidence>
<feature type="binding site" evidence="13">
    <location>
        <position position="316"/>
    </location>
    <ligand>
        <name>S-adenosyl-L-methionine</name>
        <dbReference type="ChEBI" id="CHEBI:59789"/>
    </ligand>
</feature>
<accession>A0ABU9VQN8</accession>
<dbReference type="Proteomes" id="UP001407405">
    <property type="component" value="Unassembled WGS sequence"/>
</dbReference>
<evidence type="ECO:0000256" key="10">
    <source>
        <dbReference type="ARBA" id="ARBA00030399"/>
    </source>
</evidence>
<dbReference type="SUPFAM" id="SSF48013">
    <property type="entry name" value="NusB-like"/>
    <property type="match status" value="1"/>
</dbReference>
<evidence type="ECO:0000256" key="12">
    <source>
        <dbReference type="ARBA" id="ARBA00047283"/>
    </source>
</evidence>
<dbReference type="InterPro" id="IPR006027">
    <property type="entry name" value="NusB_RsmB_TIM44"/>
</dbReference>
<comment type="subcellular location">
    <subcellularLocation>
        <location evidence="2">Cytoplasm</location>
    </subcellularLocation>
</comment>
<dbReference type="RefSeq" id="WP_343184839.1">
    <property type="nucleotide sequence ID" value="NZ_JBCITM010000002.1"/>
</dbReference>
<keyword evidence="16" id="KW-1185">Reference proteome</keyword>
<dbReference type="InterPro" id="IPR049560">
    <property type="entry name" value="MeTrfase_RsmB-F_NOP2_cat"/>
</dbReference>
<dbReference type="NCBIfam" id="TIGR00563">
    <property type="entry name" value="rsmB"/>
    <property type="match status" value="1"/>
</dbReference>
<feature type="binding site" evidence="13">
    <location>
        <begin position="264"/>
        <end position="270"/>
    </location>
    <ligand>
        <name>S-adenosyl-L-methionine</name>
        <dbReference type="ChEBI" id="CHEBI:59789"/>
    </ligand>
</feature>
<comment type="caution">
    <text evidence="15">The sequence shown here is derived from an EMBL/GenBank/DDBJ whole genome shotgun (WGS) entry which is preliminary data.</text>
</comment>
<evidence type="ECO:0000256" key="11">
    <source>
        <dbReference type="ARBA" id="ARBA00031088"/>
    </source>
</evidence>
<evidence type="ECO:0000256" key="8">
    <source>
        <dbReference type="ARBA" id="ARBA00022691"/>
    </source>
</evidence>
<dbReference type="NCBIfam" id="NF011494">
    <property type="entry name" value="PRK14902.1"/>
    <property type="match status" value="1"/>
</dbReference>
<proteinExistence type="inferred from homology"/>
<dbReference type="GO" id="GO:0032259">
    <property type="term" value="P:methylation"/>
    <property type="evidence" value="ECO:0007669"/>
    <property type="project" value="UniProtKB-KW"/>
</dbReference>
<dbReference type="CDD" id="cd02440">
    <property type="entry name" value="AdoMet_MTases"/>
    <property type="match status" value="1"/>
</dbReference>
<dbReference type="PANTHER" id="PTHR22807:SF53">
    <property type="entry name" value="RIBOSOMAL RNA SMALL SUBUNIT METHYLTRANSFERASE B-RELATED"/>
    <property type="match status" value="1"/>
</dbReference>
<evidence type="ECO:0000256" key="3">
    <source>
        <dbReference type="ARBA" id="ARBA00012140"/>
    </source>
</evidence>
<evidence type="ECO:0000256" key="2">
    <source>
        <dbReference type="ARBA" id="ARBA00004496"/>
    </source>
</evidence>
<evidence type="ECO:0000256" key="1">
    <source>
        <dbReference type="ARBA" id="ARBA00002724"/>
    </source>
</evidence>
<keyword evidence="8 13" id="KW-0949">S-adenosyl-L-methionine</keyword>
<feature type="domain" description="SAM-dependent MTase RsmB/NOP-type" evidence="14">
    <location>
        <begin position="173"/>
        <end position="458"/>
    </location>
</feature>
<dbReference type="PANTHER" id="PTHR22807">
    <property type="entry name" value="NOP2 YEAST -RELATED NOL1/NOP2/FMU SUN DOMAIN-CONTAINING"/>
    <property type="match status" value="1"/>
</dbReference>
<feature type="active site" description="Nucleophile" evidence="13">
    <location>
        <position position="387"/>
    </location>
</feature>
<feature type="binding site" evidence="13">
    <location>
        <position position="334"/>
    </location>
    <ligand>
        <name>S-adenosyl-L-methionine</name>
        <dbReference type="ChEBI" id="CHEBI:59789"/>
    </ligand>
</feature>
<dbReference type="Pfam" id="PF22458">
    <property type="entry name" value="RsmF-B_ferredox"/>
    <property type="match status" value="1"/>
</dbReference>
<comment type="function">
    <text evidence="1">Specifically methylates the cytosine at position 967 (m5C967) of 16S rRNA.</text>
</comment>
<dbReference type="GO" id="GO:0008168">
    <property type="term" value="F:methyltransferase activity"/>
    <property type="evidence" value="ECO:0007669"/>
    <property type="project" value="UniProtKB-KW"/>
</dbReference>
<dbReference type="Pfam" id="PF01029">
    <property type="entry name" value="NusB"/>
    <property type="match status" value="1"/>
</dbReference>
<evidence type="ECO:0000313" key="15">
    <source>
        <dbReference type="EMBL" id="MEN1759492.1"/>
    </source>
</evidence>
<reference evidence="15 16" key="1">
    <citation type="submission" date="2024-04" db="EMBL/GenBank/DDBJ databases">
        <title>Genome sequencing and metabolic network reconstruction of aminoacids and betaine degradation by Anoxynatronum sibiricum.</title>
        <authorList>
            <person name="Detkova E.N."/>
            <person name="Boltjanskaja Y.V."/>
            <person name="Mardanov A.V."/>
            <person name="Kevbrin V."/>
        </authorList>
    </citation>
    <scope>NUCLEOTIDE SEQUENCE [LARGE SCALE GENOMIC DNA]</scope>
    <source>
        <strain evidence="15 16">Z-7981</strain>
    </source>
</reference>
<evidence type="ECO:0000259" key="14">
    <source>
        <dbReference type="PROSITE" id="PS51686"/>
    </source>
</evidence>
<feature type="binding site" evidence="13">
    <location>
        <position position="288"/>
    </location>
    <ligand>
        <name>S-adenosyl-L-methionine</name>
        <dbReference type="ChEBI" id="CHEBI:59789"/>
    </ligand>
</feature>
<dbReference type="EMBL" id="JBCITM010000002">
    <property type="protein sequence ID" value="MEN1759492.1"/>
    <property type="molecule type" value="Genomic_DNA"/>
</dbReference>
<dbReference type="PROSITE" id="PS51686">
    <property type="entry name" value="SAM_MT_RSMB_NOP"/>
    <property type="match status" value="1"/>
</dbReference>
<dbReference type="Gene3D" id="3.40.50.150">
    <property type="entry name" value="Vaccinia Virus protein VP39"/>
    <property type="match status" value="1"/>
</dbReference>
<dbReference type="Pfam" id="PF01189">
    <property type="entry name" value="Methyltr_RsmB-F"/>
    <property type="match status" value="1"/>
</dbReference>
<keyword evidence="6 13" id="KW-0489">Methyltransferase</keyword>
<evidence type="ECO:0000256" key="6">
    <source>
        <dbReference type="ARBA" id="ARBA00022603"/>
    </source>
</evidence>
<keyword evidence="4" id="KW-0963">Cytoplasm</keyword>
<sequence>MKISPREAAAHALENILTFERFSNRETGRWLEKGWWSPEDQRLFLLLVYGSLEQLLQLDQLISAHARRPVDKLDPFLRGILRISVYQLCFTDRIPAYAVINEAVELAKKKKPKAAGLVNAVLRAITRSGIKDKARNPIVDDDNLQALSLFYSHPQWLVELLHQDYSWTDLKALLAAHQQPPSLTVRLNLLKGKKEELLFAISQEGIELEPLGYIPEAFRVITHQGLITNSDVYRRGLFHIQSLSSMMAVHWLDPQPGERIIDMAAAPGGKATFIAQRMNGKGQVTARDISARRIQQIKENAQRLGCNEIITCQEKDGRKPDPEMTHTADRVLLDAPCSSFGMIRKKPELKYIKNWQRLRELPQLQYQMLENAGKMVRNEGVLVYSTCTYLHRENDAVVERFLDNHPNFKLEPQMEKGTNDFIINDLFTEKEASKGFIQLGPHIHLDFDGFFVARMKRTD</sequence>
<evidence type="ECO:0000256" key="9">
    <source>
        <dbReference type="ARBA" id="ARBA00022884"/>
    </source>
</evidence>
<dbReference type="InterPro" id="IPR029063">
    <property type="entry name" value="SAM-dependent_MTases_sf"/>
</dbReference>
<keyword evidence="7 13" id="KW-0808">Transferase</keyword>
<gene>
    <name evidence="15" type="primary">rsmB</name>
    <name evidence="15" type="ORF">AAIG11_03305</name>
</gene>
<dbReference type="InterPro" id="IPR023267">
    <property type="entry name" value="RCMT"/>
</dbReference>
<keyword evidence="5" id="KW-0698">rRNA processing</keyword>
<dbReference type="InterPro" id="IPR004573">
    <property type="entry name" value="rRNA_ssu_MeTfrase_B"/>
</dbReference>
<evidence type="ECO:0000256" key="7">
    <source>
        <dbReference type="ARBA" id="ARBA00022679"/>
    </source>
</evidence>
<organism evidence="15 16">
    <name type="scientific">Anoxynatronum sibiricum</name>
    <dbReference type="NCBI Taxonomy" id="210623"/>
    <lineage>
        <taxon>Bacteria</taxon>
        <taxon>Bacillati</taxon>
        <taxon>Bacillota</taxon>
        <taxon>Clostridia</taxon>
        <taxon>Eubacteriales</taxon>
        <taxon>Clostridiaceae</taxon>
        <taxon>Anoxynatronum</taxon>
    </lineage>
</organism>
<evidence type="ECO:0000256" key="5">
    <source>
        <dbReference type="ARBA" id="ARBA00022552"/>
    </source>
</evidence>
<dbReference type="Gene3D" id="1.10.940.10">
    <property type="entry name" value="NusB-like"/>
    <property type="match status" value="1"/>
</dbReference>
<dbReference type="EC" id="2.1.1.176" evidence="3"/>
<dbReference type="SUPFAM" id="SSF53335">
    <property type="entry name" value="S-adenosyl-L-methionine-dependent methyltransferases"/>
    <property type="match status" value="1"/>
</dbReference>
<dbReference type="Gene3D" id="3.30.70.1170">
    <property type="entry name" value="Sun protein, domain 3"/>
    <property type="match status" value="1"/>
</dbReference>
<name>A0ABU9VQN8_9CLOT</name>
<dbReference type="InterPro" id="IPR054728">
    <property type="entry name" value="RsmB-like_ferredoxin"/>
</dbReference>
<dbReference type="InterPro" id="IPR001678">
    <property type="entry name" value="MeTrfase_RsmB-F_NOP2_dom"/>
</dbReference>
<protein>
    <recommendedName>
        <fullName evidence="3">16S rRNA (cytosine(967)-C(5))-methyltransferase</fullName>
        <ecNumber evidence="3">2.1.1.176</ecNumber>
    </recommendedName>
    <alternativeName>
        <fullName evidence="10">16S rRNA m5C967 methyltransferase</fullName>
    </alternativeName>
    <alternativeName>
        <fullName evidence="11">rRNA (cytosine-C(5)-)-methyltransferase RsmB</fullName>
    </alternativeName>
</protein>
<evidence type="ECO:0000313" key="16">
    <source>
        <dbReference type="Proteomes" id="UP001407405"/>
    </source>
</evidence>
<comment type="catalytic activity">
    <reaction evidence="12">
        <text>cytidine(967) in 16S rRNA + S-adenosyl-L-methionine = 5-methylcytidine(967) in 16S rRNA + S-adenosyl-L-homocysteine + H(+)</text>
        <dbReference type="Rhea" id="RHEA:42748"/>
        <dbReference type="Rhea" id="RHEA-COMP:10219"/>
        <dbReference type="Rhea" id="RHEA-COMP:10220"/>
        <dbReference type="ChEBI" id="CHEBI:15378"/>
        <dbReference type="ChEBI" id="CHEBI:57856"/>
        <dbReference type="ChEBI" id="CHEBI:59789"/>
        <dbReference type="ChEBI" id="CHEBI:74483"/>
        <dbReference type="ChEBI" id="CHEBI:82748"/>
        <dbReference type="EC" id="2.1.1.176"/>
    </reaction>
</comment>
<keyword evidence="9 13" id="KW-0694">RNA-binding</keyword>
<dbReference type="PRINTS" id="PR02008">
    <property type="entry name" value="RCMTFAMILY"/>
</dbReference>
<dbReference type="InterPro" id="IPR035926">
    <property type="entry name" value="NusB-like_sf"/>
</dbReference>
<evidence type="ECO:0000256" key="4">
    <source>
        <dbReference type="ARBA" id="ARBA00022490"/>
    </source>
</evidence>